<dbReference type="Proteomes" id="UP000094707">
    <property type="component" value="Chromosome I"/>
</dbReference>
<evidence type="ECO:0000313" key="2">
    <source>
        <dbReference type="Proteomes" id="UP000094707"/>
    </source>
</evidence>
<reference evidence="1 2" key="1">
    <citation type="submission" date="2016-08" db="EMBL/GenBank/DDBJ databases">
        <authorList>
            <person name="Seilhamer J.J."/>
        </authorList>
    </citation>
    <scope>NUCLEOTIDE SEQUENCE [LARGE SCALE GENOMIC DNA]</scope>
    <source>
        <strain evidence="1">Buetzberg</strain>
    </source>
</reference>
<name>A0A1D3L1C6_9EURY</name>
<protein>
    <submittedName>
        <fullName evidence="1">Uncharacterized protein</fullName>
    </submittedName>
</protein>
<dbReference type="EMBL" id="LT607756">
    <property type="protein sequence ID" value="SCG85240.1"/>
    <property type="molecule type" value="Genomic_DNA"/>
</dbReference>
<dbReference type="STRING" id="118062.MCBB_0667"/>
<organism evidence="1 2">
    <name type="scientific">Methanobacterium congolense</name>
    <dbReference type="NCBI Taxonomy" id="118062"/>
    <lineage>
        <taxon>Archaea</taxon>
        <taxon>Methanobacteriati</taxon>
        <taxon>Methanobacteriota</taxon>
        <taxon>Methanomada group</taxon>
        <taxon>Methanobacteria</taxon>
        <taxon>Methanobacteriales</taxon>
        <taxon>Methanobacteriaceae</taxon>
        <taxon>Methanobacterium</taxon>
    </lineage>
</organism>
<dbReference type="OrthoDB" id="376763at2157"/>
<dbReference type="RefSeq" id="WP_071906429.1">
    <property type="nucleotide sequence ID" value="NZ_LT607756.1"/>
</dbReference>
<dbReference type="KEGG" id="mcub:MCBB_0667"/>
<dbReference type="GeneID" id="30411521"/>
<evidence type="ECO:0000313" key="1">
    <source>
        <dbReference type="EMBL" id="SCG85240.1"/>
    </source>
</evidence>
<keyword evidence="2" id="KW-1185">Reference proteome</keyword>
<sequence>MEKFQGALIREQGVEFAIVIVKMHVLNSSSRAQDAILAFQRFFPGKPVILMAQDSRGIPKYYGRNDIVNFMANVPIEAVQWQEFTVH</sequence>
<accession>A0A1D3L1C6</accession>
<dbReference type="AlphaFoldDB" id="A0A1D3L1C6"/>
<gene>
    <name evidence="1" type="ORF">MCBB_0667</name>
</gene>
<proteinExistence type="predicted"/>